<dbReference type="Proteomes" id="UP000667802">
    <property type="component" value="Unassembled WGS sequence"/>
</dbReference>
<dbReference type="RefSeq" id="WP_208338753.1">
    <property type="nucleotide sequence ID" value="NZ_CAWQFN010000191.1"/>
</dbReference>
<dbReference type="AlphaFoldDB" id="A0AAP5I8J0"/>
<evidence type="ECO:0000259" key="2">
    <source>
        <dbReference type="PROSITE" id="PS51740"/>
    </source>
</evidence>
<keyword evidence="1 3" id="KW-0238">DNA-binding</keyword>
<dbReference type="SUPFAM" id="SSF89447">
    <property type="entry name" value="AbrB/MazE/MraZ-like"/>
    <property type="match status" value="1"/>
</dbReference>
<dbReference type="Pfam" id="PF04014">
    <property type="entry name" value="MazE_antitoxin"/>
    <property type="match status" value="1"/>
</dbReference>
<protein>
    <submittedName>
        <fullName evidence="3">AbrB/MazE/SpoVT family DNA-binding domain-containing protein</fullName>
    </submittedName>
</protein>
<proteinExistence type="predicted"/>
<comment type="caution">
    <text evidence="3">The sequence shown here is derived from an EMBL/GenBank/DDBJ whole genome shotgun (WGS) entry which is preliminary data.</text>
</comment>
<reference evidence="4" key="1">
    <citation type="journal article" date="2021" name="Science">
        <title>Hunting the eagle killer: A cyanobacterial neurotoxin causes vacuolar myelinopathy.</title>
        <authorList>
            <person name="Breinlinger S."/>
            <person name="Phillips T.J."/>
            <person name="Haram B.N."/>
            <person name="Mares J."/>
            <person name="Martinez Yerena J.A."/>
            <person name="Hrouzek P."/>
            <person name="Sobotka R."/>
            <person name="Henderson W.M."/>
            <person name="Schmieder P."/>
            <person name="Williams S.M."/>
            <person name="Lauderdale J.D."/>
            <person name="Wilde H.D."/>
            <person name="Gerrin W."/>
            <person name="Kust A."/>
            <person name="Washington J.W."/>
            <person name="Wagner C."/>
            <person name="Geier B."/>
            <person name="Liebeke M."/>
            <person name="Enke H."/>
            <person name="Niedermeyer T.H.J."/>
            <person name="Wilde S.B."/>
        </authorList>
    </citation>
    <scope>NUCLEOTIDE SEQUENCE [LARGE SCALE GENOMIC DNA]</scope>
    <source>
        <strain evidence="4">Thurmond2011</strain>
    </source>
</reference>
<gene>
    <name evidence="3" type="ORF">G7B40_011475</name>
</gene>
<feature type="domain" description="SpoVT-AbrB" evidence="2">
    <location>
        <begin position="1"/>
        <end position="46"/>
    </location>
</feature>
<dbReference type="SMART" id="SM00966">
    <property type="entry name" value="SpoVT_AbrB"/>
    <property type="match status" value="1"/>
</dbReference>
<dbReference type="GO" id="GO:0003677">
    <property type="term" value="F:DNA binding"/>
    <property type="evidence" value="ECO:0007669"/>
    <property type="project" value="UniProtKB-UniRule"/>
</dbReference>
<evidence type="ECO:0000313" key="3">
    <source>
        <dbReference type="EMBL" id="MDR9895183.1"/>
    </source>
</evidence>
<accession>A0AAP5I8J0</accession>
<evidence type="ECO:0000256" key="1">
    <source>
        <dbReference type="PROSITE-ProRule" id="PRU01076"/>
    </source>
</evidence>
<dbReference type="PROSITE" id="PS51740">
    <property type="entry name" value="SPOVT_ABRB"/>
    <property type="match status" value="1"/>
</dbReference>
<dbReference type="Gene3D" id="2.10.260.10">
    <property type="match status" value="1"/>
</dbReference>
<dbReference type="InterPro" id="IPR037914">
    <property type="entry name" value="SpoVT-AbrB_sf"/>
</dbReference>
<dbReference type="InterPro" id="IPR007159">
    <property type="entry name" value="SpoVT-AbrB_dom"/>
</dbReference>
<keyword evidence="4" id="KW-1185">Reference proteome</keyword>
<evidence type="ECO:0000313" key="4">
    <source>
        <dbReference type="Proteomes" id="UP000667802"/>
    </source>
</evidence>
<dbReference type="EMBL" id="JAALHA020000004">
    <property type="protein sequence ID" value="MDR9895183.1"/>
    <property type="molecule type" value="Genomic_DNA"/>
</dbReference>
<name>A0AAP5I8J0_9CYAN</name>
<sequence length="85" mass="9758">MEQLTLDQFGRVEIPQKIRQELGINNETKLSLKVENGQLILKPVQPEVETYYEDGILVFKAEPVGSTETIIDDLRTERINDLASW</sequence>
<organism evidence="3 4">
    <name type="scientific">Aetokthonos hydrillicola Thurmond2011</name>
    <dbReference type="NCBI Taxonomy" id="2712845"/>
    <lineage>
        <taxon>Bacteria</taxon>
        <taxon>Bacillati</taxon>
        <taxon>Cyanobacteriota</taxon>
        <taxon>Cyanophyceae</taxon>
        <taxon>Nostocales</taxon>
        <taxon>Hapalosiphonaceae</taxon>
        <taxon>Aetokthonos</taxon>
    </lineage>
</organism>